<proteinExistence type="predicted"/>
<dbReference type="OrthoDB" id="8738154at2759"/>
<dbReference type="KEGG" id="tng:GSTEN00035196G001"/>
<dbReference type="AlphaFoldDB" id="Q4RFS3"/>
<gene>
    <name evidence="1" type="ORF">GSTENG00035196001</name>
</gene>
<reference evidence="1" key="2">
    <citation type="submission" date="2004-02" db="EMBL/GenBank/DDBJ databases">
        <authorList>
            <consortium name="Genoscope"/>
            <consortium name="Whitehead Institute Centre for Genome Research"/>
        </authorList>
    </citation>
    <scope>NUCLEOTIDE SEQUENCE</scope>
</reference>
<comment type="caution">
    <text evidence="1">The sequence shown here is derived from an EMBL/GenBank/DDBJ whole genome shotgun (WGS) entry which is preliminary data.</text>
</comment>
<protein>
    <submittedName>
        <fullName evidence="1">(spotted green pufferfish) hypothetical protein</fullName>
    </submittedName>
</protein>
<dbReference type="EMBL" id="CAAE01015113">
    <property type="protein sequence ID" value="CAG12759.1"/>
    <property type="molecule type" value="Genomic_DNA"/>
</dbReference>
<reference evidence="1" key="1">
    <citation type="journal article" date="2004" name="Nature">
        <title>Genome duplication in the teleost fish Tetraodon nigroviridis reveals the early vertebrate proto-karyotype.</title>
        <authorList>
            <person name="Jaillon O."/>
            <person name="Aury J.-M."/>
            <person name="Brunet F."/>
            <person name="Petit J.-L."/>
            <person name="Stange-Thomann N."/>
            <person name="Mauceli E."/>
            <person name="Bouneau L."/>
            <person name="Fischer C."/>
            <person name="Ozouf-Costaz C."/>
            <person name="Bernot A."/>
            <person name="Nicaud S."/>
            <person name="Jaffe D."/>
            <person name="Fisher S."/>
            <person name="Lutfalla G."/>
            <person name="Dossat C."/>
            <person name="Segurens B."/>
            <person name="Dasilva C."/>
            <person name="Salanoubat M."/>
            <person name="Levy M."/>
            <person name="Boudet N."/>
            <person name="Castellano S."/>
            <person name="Anthouard V."/>
            <person name="Jubin C."/>
            <person name="Castelli V."/>
            <person name="Katinka M."/>
            <person name="Vacherie B."/>
            <person name="Biemont C."/>
            <person name="Skalli Z."/>
            <person name="Cattolico L."/>
            <person name="Poulain J."/>
            <person name="De Berardinis V."/>
            <person name="Cruaud C."/>
            <person name="Duprat S."/>
            <person name="Brottier P."/>
            <person name="Coutanceau J.-P."/>
            <person name="Gouzy J."/>
            <person name="Parra G."/>
            <person name="Lardier G."/>
            <person name="Chapple C."/>
            <person name="McKernan K.J."/>
            <person name="McEwan P."/>
            <person name="Bosak S."/>
            <person name="Kellis M."/>
            <person name="Volff J.-N."/>
            <person name="Guigo R."/>
            <person name="Zody M.C."/>
            <person name="Mesirov J."/>
            <person name="Lindblad-Toh K."/>
            <person name="Birren B."/>
            <person name="Nusbaum C."/>
            <person name="Kahn D."/>
            <person name="Robinson-Rechavi M."/>
            <person name="Laudet V."/>
            <person name="Schachter V."/>
            <person name="Quetier F."/>
            <person name="Saurin W."/>
            <person name="Scarpelli C."/>
            <person name="Wincker P."/>
            <person name="Lander E.S."/>
            <person name="Weissenbach J."/>
            <person name="Roest Crollius H."/>
        </authorList>
    </citation>
    <scope>NUCLEOTIDE SEQUENCE [LARGE SCALE GENOMIC DNA]</scope>
</reference>
<accession>Q4RFS3</accession>
<evidence type="ECO:0000313" key="1">
    <source>
        <dbReference type="EMBL" id="CAG12759.1"/>
    </source>
</evidence>
<dbReference type="Gene3D" id="1.20.870.10">
    <property type="entry name" value="Son of sevenless (SoS) protein Chain: S domain 1"/>
    <property type="match status" value="1"/>
</dbReference>
<name>Q4RFS3_TETNG</name>
<sequence>MAFARHTRKSKLVQRRRYTCPSAQDISRALQNPGSAPSAGAVSLDELIQRCLNCFDSEGKLSSPKGSQLVHMTLMMHSWVVPSQMFAHKLLTLYPQLSHSRTIKSLWSFPCGHMTVFFNLLRKQAWHCFTLDVQKQI</sequence>
<organism evidence="1">
    <name type="scientific">Tetraodon nigroviridis</name>
    <name type="common">Spotted green pufferfish</name>
    <name type="synonym">Chelonodon nigroviridis</name>
    <dbReference type="NCBI Taxonomy" id="99883"/>
    <lineage>
        <taxon>Eukaryota</taxon>
        <taxon>Metazoa</taxon>
        <taxon>Chordata</taxon>
        <taxon>Craniata</taxon>
        <taxon>Vertebrata</taxon>
        <taxon>Euteleostomi</taxon>
        <taxon>Actinopterygii</taxon>
        <taxon>Neopterygii</taxon>
        <taxon>Teleostei</taxon>
        <taxon>Neoteleostei</taxon>
        <taxon>Acanthomorphata</taxon>
        <taxon>Eupercaria</taxon>
        <taxon>Tetraodontiformes</taxon>
        <taxon>Tetradontoidea</taxon>
        <taxon>Tetraodontidae</taxon>
        <taxon>Tetraodon</taxon>
    </lineage>
</organism>